<organism evidence="1 2">
    <name type="scientific">Aquicoccus porphyridii</name>
    <dbReference type="NCBI Taxonomy" id="1852029"/>
    <lineage>
        <taxon>Bacteria</taxon>
        <taxon>Pseudomonadati</taxon>
        <taxon>Pseudomonadota</taxon>
        <taxon>Alphaproteobacteria</taxon>
        <taxon>Rhodobacterales</taxon>
        <taxon>Paracoccaceae</taxon>
        <taxon>Aquicoccus</taxon>
    </lineage>
</organism>
<accession>A0A5A9ZCL2</accession>
<dbReference type="Proteomes" id="UP000325291">
    <property type="component" value="Unassembled WGS sequence"/>
</dbReference>
<dbReference type="AlphaFoldDB" id="A0A5A9ZCL2"/>
<protein>
    <recommendedName>
        <fullName evidence="3">Sulfotransferase family protein</fullName>
    </recommendedName>
</protein>
<comment type="caution">
    <text evidence="1">The sequence shown here is derived from an EMBL/GenBank/DDBJ whole genome shotgun (WGS) entry which is preliminary data.</text>
</comment>
<sequence>MTYPIPEGFRQSGRLIARVNDLALTRFQVLGERASATNLVRKLIEKNLQIRRSEALGWKHAAPHMVAIPADFLTIVVVRHAESWALSMFRRPWHADPAIQALGFPEFLRAEWRGVVDRLGDFDEIPPEIAKDVHNRELQFDRHPVTGAPFPNLFALRRVKLAAMLGMLNRDCNLMLLRAEEVQADPEAFITWASDALGLDRKSDAFQGVTRRMGNRFRRAVPIDTAPTGLDTADHALMMGELDLALESTLGYDYARG</sequence>
<dbReference type="InterPro" id="IPR027417">
    <property type="entry name" value="P-loop_NTPase"/>
</dbReference>
<proteinExistence type="predicted"/>
<dbReference type="EMBL" id="VINQ01000008">
    <property type="protein sequence ID" value="KAA0914712.1"/>
    <property type="molecule type" value="Genomic_DNA"/>
</dbReference>
<evidence type="ECO:0000313" key="1">
    <source>
        <dbReference type="EMBL" id="KAA0914712.1"/>
    </source>
</evidence>
<gene>
    <name evidence="1" type="ORF">FLO80_11960</name>
</gene>
<dbReference type="SUPFAM" id="SSF52540">
    <property type="entry name" value="P-loop containing nucleoside triphosphate hydrolases"/>
    <property type="match status" value="1"/>
</dbReference>
<name>A0A5A9ZCL2_9RHOB</name>
<keyword evidence="2" id="KW-1185">Reference proteome</keyword>
<reference evidence="1 2" key="1">
    <citation type="submission" date="2019-07" db="EMBL/GenBank/DDBJ databases">
        <title>Aquicoccus porphyridii gen. nov., sp. nov., isolated from a small marine red alga, Porphyridium marinum.</title>
        <authorList>
            <person name="Liu L."/>
        </authorList>
    </citation>
    <scope>NUCLEOTIDE SEQUENCE [LARGE SCALE GENOMIC DNA]</scope>
    <source>
        <strain evidence="1 2">L1 8-17</strain>
    </source>
</reference>
<evidence type="ECO:0008006" key="3">
    <source>
        <dbReference type="Google" id="ProtNLM"/>
    </source>
</evidence>
<dbReference type="RefSeq" id="WP_111366715.1">
    <property type="nucleotide sequence ID" value="NZ_VINQ01000008.1"/>
</dbReference>
<evidence type="ECO:0000313" key="2">
    <source>
        <dbReference type="Proteomes" id="UP000325291"/>
    </source>
</evidence>